<protein>
    <submittedName>
        <fullName evidence="1">Uncharacterized protein</fullName>
    </submittedName>
</protein>
<name>A0ACB0J1V1_TRIPR</name>
<organism evidence="1 2">
    <name type="scientific">Trifolium pratense</name>
    <name type="common">Red clover</name>
    <dbReference type="NCBI Taxonomy" id="57577"/>
    <lineage>
        <taxon>Eukaryota</taxon>
        <taxon>Viridiplantae</taxon>
        <taxon>Streptophyta</taxon>
        <taxon>Embryophyta</taxon>
        <taxon>Tracheophyta</taxon>
        <taxon>Spermatophyta</taxon>
        <taxon>Magnoliopsida</taxon>
        <taxon>eudicotyledons</taxon>
        <taxon>Gunneridae</taxon>
        <taxon>Pentapetalae</taxon>
        <taxon>rosids</taxon>
        <taxon>fabids</taxon>
        <taxon>Fabales</taxon>
        <taxon>Fabaceae</taxon>
        <taxon>Papilionoideae</taxon>
        <taxon>50 kb inversion clade</taxon>
        <taxon>NPAAA clade</taxon>
        <taxon>Hologalegina</taxon>
        <taxon>IRL clade</taxon>
        <taxon>Trifolieae</taxon>
        <taxon>Trifolium</taxon>
    </lineage>
</organism>
<keyword evidence="2" id="KW-1185">Reference proteome</keyword>
<comment type="caution">
    <text evidence="1">The sequence shown here is derived from an EMBL/GenBank/DDBJ whole genome shotgun (WGS) entry which is preliminary data.</text>
</comment>
<reference evidence="1" key="1">
    <citation type="submission" date="2023-10" db="EMBL/GenBank/DDBJ databases">
        <authorList>
            <person name="Rodriguez Cubillos JULIANA M."/>
            <person name="De Vega J."/>
        </authorList>
    </citation>
    <scope>NUCLEOTIDE SEQUENCE</scope>
</reference>
<evidence type="ECO:0000313" key="2">
    <source>
        <dbReference type="Proteomes" id="UP001177021"/>
    </source>
</evidence>
<dbReference type="Proteomes" id="UP001177021">
    <property type="component" value="Unassembled WGS sequence"/>
</dbReference>
<proteinExistence type="predicted"/>
<evidence type="ECO:0000313" key="1">
    <source>
        <dbReference type="EMBL" id="CAJ2638500.1"/>
    </source>
</evidence>
<dbReference type="EMBL" id="CASHSV030000024">
    <property type="protein sequence ID" value="CAJ2638500.1"/>
    <property type="molecule type" value="Genomic_DNA"/>
</dbReference>
<accession>A0ACB0J1V1</accession>
<sequence length="398" mass="45351">MKSIQIRIFSVVCSPSLSTNRRNLIGTLTSLPTLPLDLIIEILSRLPVKQLLQLRCVCKLWKSLISDSKFAKKHLHLSTTYTLHGIDNQNYYSKHVLKSYSLNSSVSIAQIHLPSNGYVRFLGSCNGVLCLGEEEDGGDLFLVRLWNPSIRKFKELPPVRKPHSYHLGMSGFGYNPISDNYKVVVVLLPSDNVEDNGNYFSENEVKVHTLGTDSWKSVSVFPFAGVFVQQLGQYVSGTINWLVCTDIMQGQYFIASVDLGKESYQKVLLPDDSGEVDNYILRLSVFRDCLCLIFGEDVWVMKEYGNKESWIKLFTISYVRDHHCTSSCYIIHPTYIFEDDRVLLSCGSYRECIDGTWKHISYRCNCKNGTSKFIEFEHMLEVCIESLISPCHLSNARM</sequence>
<gene>
    <name evidence="1" type="ORF">MILVUS5_LOCUS8696</name>
</gene>